<dbReference type="Proteomes" id="UP001328107">
    <property type="component" value="Unassembled WGS sequence"/>
</dbReference>
<keyword evidence="1" id="KW-0812">Transmembrane</keyword>
<keyword evidence="1" id="KW-1133">Transmembrane helix</keyword>
<evidence type="ECO:0000313" key="2">
    <source>
        <dbReference type="EMBL" id="GMR50406.1"/>
    </source>
</evidence>
<name>A0AAN5CT86_9BILA</name>
<accession>A0AAN5CT86</accession>
<keyword evidence="3" id="KW-1185">Reference proteome</keyword>
<feature type="transmembrane region" description="Helical" evidence="1">
    <location>
        <begin position="14"/>
        <end position="37"/>
    </location>
</feature>
<evidence type="ECO:0000313" key="3">
    <source>
        <dbReference type="Proteomes" id="UP001328107"/>
    </source>
</evidence>
<reference evidence="3" key="1">
    <citation type="submission" date="2022-10" db="EMBL/GenBank/DDBJ databases">
        <title>Genome assembly of Pristionchus species.</title>
        <authorList>
            <person name="Yoshida K."/>
            <person name="Sommer R.J."/>
        </authorList>
    </citation>
    <scope>NUCLEOTIDE SEQUENCE [LARGE SCALE GENOMIC DNA]</scope>
    <source>
        <strain evidence="3">RS5460</strain>
    </source>
</reference>
<gene>
    <name evidence="2" type="ORF">PMAYCL1PPCAC_20601</name>
</gene>
<evidence type="ECO:0000256" key="1">
    <source>
        <dbReference type="SAM" id="Phobius"/>
    </source>
</evidence>
<sequence length="130" mass="14717">LKVVIASDGQQPSFYAASALALVTTLCSEILSLLVYIPVQIMLKKSDYEGFNPNNDTHRKNLNKLIMEDVRATYYKDTPANSGWEKLLSNKLRNRLQTIKNEGCSYKLFTRVGAGAMVLVGYDEIQKWMH</sequence>
<proteinExistence type="predicted"/>
<keyword evidence="1" id="KW-0472">Membrane</keyword>
<dbReference type="EMBL" id="BTRK01000004">
    <property type="protein sequence ID" value="GMR50406.1"/>
    <property type="molecule type" value="Genomic_DNA"/>
</dbReference>
<comment type="caution">
    <text evidence="2">The sequence shown here is derived from an EMBL/GenBank/DDBJ whole genome shotgun (WGS) entry which is preliminary data.</text>
</comment>
<protein>
    <submittedName>
        <fullName evidence="2">Uncharacterized protein</fullName>
    </submittedName>
</protein>
<dbReference type="AlphaFoldDB" id="A0AAN5CT86"/>
<organism evidence="2 3">
    <name type="scientific">Pristionchus mayeri</name>
    <dbReference type="NCBI Taxonomy" id="1317129"/>
    <lineage>
        <taxon>Eukaryota</taxon>
        <taxon>Metazoa</taxon>
        <taxon>Ecdysozoa</taxon>
        <taxon>Nematoda</taxon>
        <taxon>Chromadorea</taxon>
        <taxon>Rhabditida</taxon>
        <taxon>Rhabditina</taxon>
        <taxon>Diplogasteromorpha</taxon>
        <taxon>Diplogasteroidea</taxon>
        <taxon>Neodiplogasteridae</taxon>
        <taxon>Pristionchus</taxon>
    </lineage>
</organism>
<feature type="non-terminal residue" evidence="2">
    <location>
        <position position="1"/>
    </location>
</feature>